<keyword evidence="9" id="KW-1185">Reference proteome</keyword>
<evidence type="ECO:0000256" key="4">
    <source>
        <dbReference type="ARBA" id="ARBA00037338"/>
    </source>
</evidence>
<dbReference type="RefSeq" id="XP_024665327.1">
    <property type="nucleotide sequence ID" value="XM_024809559.1"/>
</dbReference>
<protein>
    <recommendedName>
        <fullName evidence="6">ASTRA-associated protein 1</fullName>
    </recommendedName>
</protein>
<accession>A0A2T0FK73</accession>
<evidence type="ECO:0000256" key="1">
    <source>
        <dbReference type="ARBA" id="ARBA00022574"/>
    </source>
</evidence>
<dbReference type="InterPro" id="IPR015943">
    <property type="entry name" value="WD40/YVTN_repeat-like_dom_sf"/>
</dbReference>
<comment type="caution">
    <text evidence="8">The sequence shown here is derived from an EMBL/GenBank/DDBJ whole genome shotgun (WGS) entry which is preliminary data.</text>
</comment>
<gene>
    <name evidence="8" type="ORF">B9G98_03002</name>
</gene>
<evidence type="ECO:0000256" key="5">
    <source>
        <dbReference type="ARBA" id="ARBA00037931"/>
    </source>
</evidence>
<dbReference type="GO" id="GO:0006325">
    <property type="term" value="P:chromatin organization"/>
    <property type="evidence" value="ECO:0007669"/>
    <property type="project" value="UniProtKB-KW"/>
</dbReference>
<dbReference type="PROSITE" id="PS50082">
    <property type="entry name" value="WD_REPEATS_2"/>
    <property type="match status" value="1"/>
</dbReference>
<feature type="repeat" description="WD" evidence="7">
    <location>
        <begin position="4"/>
        <end position="37"/>
    </location>
</feature>
<dbReference type="PANTHER" id="PTHR19854">
    <property type="entry name" value="TRANSDUCIN BETA-LIKE 3"/>
    <property type="match status" value="1"/>
</dbReference>
<keyword evidence="3" id="KW-0156">Chromatin regulator</keyword>
<evidence type="ECO:0000313" key="9">
    <source>
        <dbReference type="Proteomes" id="UP000238350"/>
    </source>
</evidence>
<keyword evidence="1 7" id="KW-0853">WD repeat</keyword>
<evidence type="ECO:0000256" key="3">
    <source>
        <dbReference type="ARBA" id="ARBA00022853"/>
    </source>
</evidence>
<dbReference type="InterPro" id="IPR036322">
    <property type="entry name" value="WD40_repeat_dom_sf"/>
</dbReference>
<evidence type="ECO:0000313" key="8">
    <source>
        <dbReference type="EMBL" id="PRT55382.1"/>
    </source>
</evidence>
<dbReference type="SMART" id="SM00320">
    <property type="entry name" value="WD40"/>
    <property type="match status" value="3"/>
</dbReference>
<evidence type="ECO:0000256" key="2">
    <source>
        <dbReference type="ARBA" id="ARBA00022737"/>
    </source>
</evidence>
<evidence type="ECO:0000256" key="6">
    <source>
        <dbReference type="ARBA" id="ARBA00040563"/>
    </source>
</evidence>
<dbReference type="InterPro" id="IPR001680">
    <property type="entry name" value="WD40_rpt"/>
</dbReference>
<dbReference type="Gene3D" id="2.130.10.10">
    <property type="entry name" value="YVTN repeat-like/Quinoprotein amine dehydrogenase"/>
    <property type="match status" value="2"/>
</dbReference>
<dbReference type="GeneID" id="36516750"/>
<dbReference type="EMBL" id="NDIQ01000021">
    <property type="protein sequence ID" value="PRT55382.1"/>
    <property type="molecule type" value="Genomic_DNA"/>
</dbReference>
<organism evidence="8 9">
    <name type="scientific">Wickerhamiella sorbophila</name>
    <dbReference type="NCBI Taxonomy" id="45607"/>
    <lineage>
        <taxon>Eukaryota</taxon>
        <taxon>Fungi</taxon>
        <taxon>Dikarya</taxon>
        <taxon>Ascomycota</taxon>
        <taxon>Saccharomycotina</taxon>
        <taxon>Dipodascomycetes</taxon>
        <taxon>Dipodascales</taxon>
        <taxon>Trichomonascaceae</taxon>
        <taxon>Wickerhamiella</taxon>
    </lineage>
</organism>
<proteinExistence type="inferred from homology"/>
<evidence type="ECO:0000256" key="7">
    <source>
        <dbReference type="PROSITE-ProRule" id="PRU00221"/>
    </source>
</evidence>
<reference evidence="8 9" key="1">
    <citation type="submission" date="2017-04" db="EMBL/GenBank/DDBJ databases">
        <title>Genome sequencing of [Candida] sorbophila.</title>
        <authorList>
            <person name="Ahn J.O."/>
        </authorList>
    </citation>
    <scope>NUCLEOTIDE SEQUENCE [LARGE SCALE GENOMIC DNA]</scope>
    <source>
        <strain evidence="8 9">DS02</strain>
    </source>
</reference>
<dbReference type="STRING" id="45607.A0A2T0FK73"/>
<dbReference type="AlphaFoldDB" id="A0A2T0FK73"/>
<dbReference type="Pfam" id="PF00400">
    <property type="entry name" value="WD40"/>
    <property type="match status" value="2"/>
</dbReference>
<dbReference type="SUPFAM" id="SSF50978">
    <property type="entry name" value="WD40 repeat-like"/>
    <property type="match status" value="1"/>
</dbReference>
<comment type="similarity">
    <text evidence="5">Belongs to the WD repeat ASA1 family.</text>
</comment>
<keyword evidence="2" id="KW-0677">Repeat</keyword>
<dbReference type="OrthoDB" id="7668193at2759"/>
<dbReference type="PANTHER" id="PTHR19854:SF1">
    <property type="entry name" value="GUANINE NUCLEOTIDE-BINDING PROTEIN SUBUNIT BETA-LIKE PROTEIN 1"/>
    <property type="match status" value="1"/>
</dbReference>
<dbReference type="Proteomes" id="UP000238350">
    <property type="component" value="Unassembled WGS sequence"/>
</dbReference>
<name>A0A2T0FK73_9ASCO</name>
<sequence>MSTLRAHKAAVTCVGFHSSGLWLFSGDDKGWVVWWDLLSKRPKAIWQAHDLALLAVKYLGGTDMEGIVTHGRDNKLRVWRLDQDQLYNTQVLTESALKESYPAPWLMHSQDVNALNFCRVAVWNSPAIVAVPATTSSEKVDVYTLKPFGRPVKGLAPPSEGEFDAETRGNGFGTVMAIDLGDHELAIGFESGHIAHYDSDSLVFFEKVHKQPVLDVKLRNGTIWTSGADRQLARIQNGQIKVHKLETRGINSIAINDEATSLVTAGWDGMVRGFSAHDFSELWSFRGGRQDGVTCPLAGKMDE</sequence>
<comment type="function">
    <text evidence="4">Component of the ASTRA complex involved in chromatin remodeling.</text>
</comment>